<evidence type="ECO:0000256" key="3">
    <source>
        <dbReference type="ARBA" id="ARBA00022692"/>
    </source>
</evidence>
<dbReference type="Proteomes" id="UP000236316">
    <property type="component" value="Segment"/>
</dbReference>
<dbReference type="InterPro" id="IPR038330">
    <property type="entry name" value="TspO/MBR-related_sf"/>
</dbReference>
<dbReference type="Pfam" id="PF03073">
    <property type="entry name" value="TspO_MBR"/>
    <property type="match status" value="1"/>
</dbReference>
<keyword evidence="8" id="KW-1185">Reference proteome</keyword>
<dbReference type="GO" id="GO:0016020">
    <property type="term" value="C:membrane"/>
    <property type="evidence" value="ECO:0007669"/>
    <property type="project" value="UniProtKB-SubCell"/>
</dbReference>
<dbReference type="EMBL" id="LT906555">
    <property type="protein sequence ID" value="SNW63041.1"/>
    <property type="molecule type" value="Genomic_DNA"/>
</dbReference>
<comment type="similarity">
    <text evidence="2">Belongs to the TspO/BZRP family.</text>
</comment>
<feature type="transmembrane region" description="Helical" evidence="6">
    <location>
        <begin position="37"/>
        <end position="57"/>
    </location>
</feature>
<dbReference type="Gene3D" id="1.20.1260.100">
    <property type="entry name" value="TspO/MBR protein"/>
    <property type="match status" value="1"/>
</dbReference>
<name>A0A2I2L699_9VIRU</name>
<organism evidence="7">
    <name type="scientific">Orpheovirus IHUMI-LCC2</name>
    <dbReference type="NCBI Taxonomy" id="2023057"/>
    <lineage>
        <taxon>Viruses</taxon>
        <taxon>Varidnaviria</taxon>
        <taxon>Bamfordvirae</taxon>
        <taxon>Nucleocytoviricota</taxon>
        <taxon>Megaviricetes</taxon>
        <taxon>Pimascovirales</taxon>
        <taxon>Ocovirineae</taxon>
        <taxon>Orpheoviridae</taxon>
        <taxon>Alphaorpheovirus</taxon>
        <taxon>Alphaorpheovirus massiliense</taxon>
    </lineage>
</organism>
<feature type="non-terminal residue" evidence="7">
    <location>
        <position position="1"/>
    </location>
</feature>
<reference evidence="7" key="1">
    <citation type="submission" date="2017-08" db="EMBL/GenBank/DDBJ databases">
        <authorList>
            <consortium name="Urmite Genomes"/>
        </authorList>
    </citation>
    <scope>NUCLEOTIDE SEQUENCE [LARGE SCALE GENOMIC DNA]</scope>
    <source>
        <strain evidence="7">IHUMI-LCC2</strain>
    </source>
</reference>
<evidence type="ECO:0000256" key="5">
    <source>
        <dbReference type="ARBA" id="ARBA00023136"/>
    </source>
</evidence>
<feature type="transmembrane region" description="Helical" evidence="6">
    <location>
        <begin position="63"/>
        <end position="81"/>
    </location>
</feature>
<feature type="transmembrane region" description="Helical" evidence="6">
    <location>
        <begin position="88"/>
        <end position="109"/>
    </location>
</feature>
<dbReference type="RefSeq" id="YP_009449343.1">
    <property type="nucleotide sequence ID" value="NC_036594.1"/>
</dbReference>
<dbReference type="KEGG" id="vg:35381805"/>
<evidence type="ECO:0000313" key="8">
    <source>
        <dbReference type="Proteomes" id="UP000236316"/>
    </source>
</evidence>
<accession>A0A2I2L699</accession>
<keyword evidence="3 6" id="KW-0812">Transmembrane</keyword>
<evidence type="ECO:0000256" key="1">
    <source>
        <dbReference type="ARBA" id="ARBA00004141"/>
    </source>
</evidence>
<evidence type="ECO:0000256" key="6">
    <source>
        <dbReference type="SAM" id="Phobius"/>
    </source>
</evidence>
<dbReference type="InterPro" id="IPR004307">
    <property type="entry name" value="TspO_MBR"/>
</dbReference>
<feature type="transmembrane region" description="Helical" evidence="6">
    <location>
        <begin position="6"/>
        <end position="25"/>
    </location>
</feature>
<gene>
    <name evidence="7" type="ORF">ORPV_1137</name>
</gene>
<sequence>LPKCYNKIYIIGWLLALIILGYAVYRISVCGNCHSKYIADTIFYITLVLSIVSVLLLRTTNSWIYLIYMLLFTILLIWFLYKYTRIDNIAGWLMLLFFAWVIFYPSLLLHNNVPCCRRYKRNTC</sequence>
<dbReference type="GeneID" id="35381805"/>
<keyword evidence="4 6" id="KW-1133">Transmembrane helix</keyword>
<protein>
    <submittedName>
        <fullName evidence="7">TspO/MBR-related protein</fullName>
    </submittedName>
</protein>
<evidence type="ECO:0000313" key="7">
    <source>
        <dbReference type="EMBL" id="SNW63041.1"/>
    </source>
</evidence>
<proteinExistence type="inferred from homology"/>
<evidence type="ECO:0000256" key="4">
    <source>
        <dbReference type="ARBA" id="ARBA00022989"/>
    </source>
</evidence>
<comment type="subcellular location">
    <subcellularLocation>
        <location evidence="1">Membrane</location>
        <topology evidence="1">Multi-pass membrane protein</topology>
    </subcellularLocation>
</comment>
<keyword evidence="5 6" id="KW-0472">Membrane</keyword>
<evidence type="ECO:0000256" key="2">
    <source>
        <dbReference type="ARBA" id="ARBA00007524"/>
    </source>
</evidence>